<proteinExistence type="predicted"/>
<organism evidence="3 4">
    <name type="scientific">Anabaena sphaerica FACHB-251</name>
    <dbReference type="NCBI Taxonomy" id="2692883"/>
    <lineage>
        <taxon>Bacteria</taxon>
        <taxon>Bacillati</taxon>
        <taxon>Cyanobacteriota</taxon>
        <taxon>Cyanophyceae</taxon>
        <taxon>Nostocales</taxon>
        <taxon>Nostocaceae</taxon>
        <taxon>Anabaena</taxon>
    </lineage>
</organism>
<dbReference type="CDD" id="cd03801">
    <property type="entry name" value="GT4_PimA-like"/>
    <property type="match status" value="1"/>
</dbReference>
<dbReference type="GO" id="GO:0016757">
    <property type="term" value="F:glycosyltransferase activity"/>
    <property type="evidence" value="ECO:0007669"/>
    <property type="project" value="InterPro"/>
</dbReference>
<evidence type="ECO:0000259" key="2">
    <source>
        <dbReference type="Pfam" id="PF00534"/>
    </source>
</evidence>
<gene>
    <name evidence="3" type="ORF">H6G06_06080</name>
</gene>
<dbReference type="SUPFAM" id="SSF53756">
    <property type="entry name" value="UDP-Glycosyltransferase/glycogen phosphorylase"/>
    <property type="match status" value="1"/>
</dbReference>
<evidence type="ECO:0000256" key="1">
    <source>
        <dbReference type="ARBA" id="ARBA00022679"/>
    </source>
</evidence>
<evidence type="ECO:0000313" key="4">
    <source>
        <dbReference type="Proteomes" id="UP000662185"/>
    </source>
</evidence>
<dbReference type="Proteomes" id="UP000662185">
    <property type="component" value="Unassembled WGS sequence"/>
</dbReference>
<dbReference type="EMBL" id="JACJQU010000002">
    <property type="protein sequence ID" value="MBD2293063.1"/>
    <property type="molecule type" value="Genomic_DNA"/>
</dbReference>
<keyword evidence="4" id="KW-1185">Reference proteome</keyword>
<dbReference type="InterPro" id="IPR001296">
    <property type="entry name" value="Glyco_trans_1"/>
</dbReference>
<dbReference type="RefSeq" id="WP_190558059.1">
    <property type="nucleotide sequence ID" value="NZ_JACJQU010000002.1"/>
</dbReference>
<dbReference type="PANTHER" id="PTHR46401:SF2">
    <property type="entry name" value="GLYCOSYLTRANSFERASE WBBK-RELATED"/>
    <property type="match status" value="1"/>
</dbReference>
<dbReference type="AlphaFoldDB" id="A0A927A025"/>
<protein>
    <submittedName>
        <fullName evidence="3">Glycosyltransferase family 4 protein</fullName>
    </submittedName>
</protein>
<dbReference type="PANTHER" id="PTHR46401">
    <property type="entry name" value="GLYCOSYLTRANSFERASE WBBK-RELATED"/>
    <property type="match status" value="1"/>
</dbReference>
<feature type="domain" description="Glycosyl transferase family 1" evidence="2">
    <location>
        <begin position="219"/>
        <end position="363"/>
    </location>
</feature>
<accession>A0A927A025</accession>
<dbReference type="GO" id="GO:0009103">
    <property type="term" value="P:lipopolysaccharide biosynthetic process"/>
    <property type="evidence" value="ECO:0007669"/>
    <property type="project" value="TreeGrafter"/>
</dbReference>
<comment type="caution">
    <text evidence="3">The sequence shown here is derived from an EMBL/GenBank/DDBJ whole genome shotgun (WGS) entry which is preliminary data.</text>
</comment>
<evidence type="ECO:0000313" key="3">
    <source>
        <dbReference type="EMBL" id="MBD2293063.1"/>
    </source>
</evidence>
<reference evidence="4" key="1">
    <citation type="journal article" date="2020" name="ISME J.">
        <title>Comparative genomics reveals insights into cyanobacterial evolution and habitat adaptation.</title>
        <authorList>
            <person name="Chen M.Y."/>
            <person name="Teng W.K."/>
            <person name="Zhao L."/>
            <person name="Hu C.X."/>
            <person name="Zhou Y.K."/>
            <person name="Han B.P."/>
            <person name="Song L.R."/>
            <person name="Shu W.S."/>
        </authorList>
    </citation>
    <scope>NUCLEOTIDE SEQUENCE [LARGE SCALE GENOMIC DNA]</scope>
    <source>
        <strain evidence="4">FACHB-251</strain>
    </source>
</reference>
<keyword evidence="1" id="KW-0808">Transferase</keyword>
<name>A0A927A025_9NOST</name>
<dbReference type="Gene3D" id="3.40.50.2000">
    <property type="entry name" value="Glycogen Phosphorylase B"/>
    <property type="match status" value="2"/>
</dbReference>
<dbReference type="Pfam" id="PF00534">
    <property type="entry name" value="Glycos_transf_1"/>
    <property type="match status" value="1"/>
</dbReference>
<sequence length="409" mass="45432">MNTHPEKQLLILPGAQNTLGGALTYLTTMIQGCKQIGKAANLKVLAWADSLLYEYMKKAGLEEYLQVIPAENKQEFVKKALQWVDKQPRNFPLLLENCIERKLIPILILAAPKLRYRRPVYFTFHDLGLSHNPLGFLARKIAFALLNPGAICNSNYTARHIKHFTPNIKGILYPPVNAEKFNNKPSNSQPPKALQTLLKTGVKLILIPSRIKLSGDMNDKNLFALLPVLAQLKAKGHNYHAVIVGEDKTTNHIASRLLYGEAQILRVGDRFSIVPPTFEIENYYKYADVVVSLAPREPFGLTVVEAIACGVPVVGSNTGGIAEILSHFAPQWTVDPQNPSQVADVIINAVENPSTAYTIKKAQNWVKKECSLIACAQKVMEITGMYSLRDEIQDIQYIAAKSSTSTKFS</sequence>
<dbReference type="PROSITE" id="PS51257">
    <property type="entry name" value="PROKAR_LIPOPROTEIN"/>
    <property type="match status" value="1"/>
</dbReference>